<accession>A0A7K1TES6</accession>
<dbReference type="EMBL" id="WQKZ01000002">
    <property type="protein sequence ID" value="MVN76908.1"/>
    <property type="molecule type" value="Genomic_DNA"/>
</dbReference>
<dbReference type="RefSeq" id="WP_157565262.1">
    <property type="nucleotide sequence ID" value="NZ_WQKZ01000002.1"/>
</dbReference>
<evidence type="ECO:0000313" key="2">
    <source>
        <dbReference type="Proteomes" id="UP000441336"/>
    </source>
</evidence>
<protein>
    <submittedName>
        <fullName evidence="1">Uncharacterized protein</fullName>
    </submittedName>
</protein>
<keyword evidence="2" id="KW-1185">Reference proteome</keyword>
<name>A0A7K1TES6_9BACT</name>
<dbReference type="Proteomes" id="UP000441336">
    <property type="component" value="Unassembled WGS sequence"/>
</dbReference>
<reference evidence="1 2" key="1">
    <citation type="submission" date="2019-12" db="EMBL/GenBank/DDBJ databases">
        <title>Hymenobacter sp. HMF4947 Genome sequencing and assembly.</title>
        <authorList>
            <person name="Kang H."/>
            <person name="Cha I."/>
            <person name="Kim H."/>
            <person name="Joh K."/>
        </authorList>
    </citation>
    <scope>NUCLEOTIDE SEQUENCE [LARGE SCALE GENOMIC DNA]</scope>
    <source>
        <strain evidence="1 2">HMF4947</strain>
    </source>
</reference>
<sequence>MTRVVLHRIDDSEDYTDLHSQMESRGFSRIIVGSDGRRYRLPPAEYVLVSDTLNRENVKKLAEAAVAEVMKDETTYIKKANKEPSIMVTSGDGVSWSGLVQVFASSKR</sequence>
<evidence type="ECO:0000313" key="1">
    <source>
        <dbReference type="EMBL" id="MVN76908.1"/>
    </source>
</evidence>
<comment type="caution">
    <text evidence="1">The sequence shown here is derived from an EMBL/GenBank/DDBJ whole genome shotgun (WGS) entry which is preliminary data.</text>
</comment>
<proteinExistence type="predicted"/>
<dbReference type="AlphaFoldDB" id="A0A7K1TES6"/>
<gene>
    <name evidence="1" type="ORF">GO988_11290</name>
</gene>
<organism evidence="1 2">
    <name type="scientific">Hymenobacter ginkgonis</name>
    <dbReference type="NCBI Taxonomy" id="2682976"/>
    <lineage>
        <taxon>Bacteria</taxon>
        <taxon>Pseudomonadati</taxon>
        <taxon>Bacteroidota</taxon>
        <taxon>Cytophagia</taxon>
        <taxon>Cytophagales</taxon>
        <taxon>Hymenobacteraceae</taxon>
        <taxon>Hymenobacter</taxon>
    </lineage>
</organism>